<evidence type="ECO:0000256" key="2">
    <source>
        <dbReference type="ARBA" id="ARBA00022630"/>
    </source>
</evidence>
<proteinExistence type="inferred from homology"/>
<dbReference type="InterPro" id="IPR036551">
    <property type="entry name" value="Flavin_trans-like"/>
</dbReference>
<evidence type="ECO:0000256" key="5">
    <source>
        <dbReference type="ARBA" id="ARBA00050612"/>
    </source>
</evidence>
<evidence type="ECO:0000256" key="1">
    <source>
        <dbReference type="ARBA" id="ARBA00022602"/>
    </source>
</evidence>
<keyword evidence="4 7" id="KW-0808">Transferase</keyword>
<comment type="catalytic activity">
    <reaction evidence="5 7">
        <text>dimethylallyl phosphate + FMNH2 = prenylated FMNH2 + phosphate</text>
        <dbReference type="Rhea" id="RHEA:37743"/>
        <dbReference type="ChEBI" id="CHEBI:43474"/>
        <dbReference type="ChEBI" id="CHEBI:57618"/>
        <dbReference type="ChEBI" id="CHEBI:87467"/>
        <dbReference type="ChEBI" id="CHEBI:88052"/>
        <dbReference type="EC" id="2.5.1.129"/>
    </reaction>
</comment>
<feature type="binding site" evidence="7">
    <location>
        <position position="36"/>
    </location>
    <ligand>
        <name>FMN</name>
        <dbReference type="ChEBI" id="CHEBI:58210"/>
    </ligand>
</feature>
<sequence length="186" mass="20850">MNPYILAITGASGAIYAKTLIEFFYKKNLPLICLVSEVGKKVWEWEIGISIEKTLPANITLHFENDWWAPIASGSVKVKGMVIMPCSMGTLAAIAQGLAHNLIQRTADVMLKEKKRLILVPRETPLNIIHLKNMLQLAKAGAIILPAMPGFYHKPKNIQDLINFIVGRVLDHLGLEHDLVKEWKYV</sequence>
<feature type="domain" description="Flavoprotein" evidence="8">
    <location>
        <begin position="4"/>
        <end position="173"/>
    </location>
</feature>
<dbReference type="InterPro" id="IPR003382">
    <property type="entry name" value="Flavoprotein"/>
</dbReference>
<dbReference type="AlphaFoldDB" id="A0A7C0Y581"/>
<comment type="similarity">
    <text evidence="6 7">Belongs to the UbiX/PAD1 family.</text>
</comment>
<dbReference type="InterPro" id="IPR004507">
    <property type="entry name" value="UbiX-like"/>
</dbReference>
<dbReference type="GO" id="GO:0016831">
    <property type="term" value="F:carboxy-lyase activity"/>
    <property type="evidence" value="ECO:0007669"/>
    <property type="project" value="TreeGrafter"/>
</dbReference>
<organism evidence="9">
    <name type="scientific">Desulfofervidus auxilii</name>
    <dbReference type="NCBI Taxonomy" id="1621989"/>
    <lineage>
        <taxon>Bacteria</taxon>
        <taxon>Pseudomonadati</taxon>
        <taxon>Thermodesulfobacteriota</taxon>
        <taxon>Candidatus Desulfofervidia</taxon>
        <taxon>Candidatus Desulfofervidales</taxon>
        <taxon>Candidatus Desulfofervidaceae</taxon>
        <taxon>Candidatus Desulfofervidus</taxon>
    </lineage>
</organism>
<dbReference type="FunFam" id="3.40.50.1950:FF:000001">
    <property type="entry name" value="Flavin prenyltransferase UbiX"/>
    <property type="match status" value="1"/>
</dbReference>
<gene>
    <name evidence="7" type="primary">ubiX</name>
    <name evidence="9" type="ORF">ENG63_07765</name>
</gene>
<feature type="binding site" evidence="7">
    <location>
        <begin position="87"/>
        <end position="90"/>
    </location>
    <ligand>
        <name>FMN</name>
        <dbReference type="ChEBI" id="CHEBI:58210"/>
    </ligand>
</feature>
<feature type="binding site" evidence="7">
    <location>
        <position position="152"/>
    </location>
    <ligand>
        <name>dimethylallyl phosphate</name>
        <dbReference type="ChEBI" id="CHEBI:88052"/>
    </ligand>
</feature>
<keyword evidence="2 7" id="KW-0285">Flavoprotein</keyword>
<evidence type="ECO:0000313" key="9">
    <source>
        <dbReference type="EMBL" id="HDD44738.1"/>
    </source>
</evidence>
<dbReference type="SUPFAM" id="SSF52507">
    <property type="entry name" value="Homo-oligomeric flavin-containing Cys decarboxylases, HFCD"/>
    <property type="match status" value="1"/>
</dbReference>
<comment type="caution">
    <text evidence="7">Lacks conserved residue(s) required for the propagation of feature annotation.</text>
</comment>
<dbReference type="Proteomes" id="UP000886289">
    <property type="component" value="Unassembled WGS sequence"/>
</dbReference>
<dbReference type="EC" id="2.5.1.129" evidence="7"/>
<evidence type="ECO:0000256" key="7">
    <source>
        <dbReference type="HAMAP-Rule" id="MF_01984"/>
    </source>
</evidence>
<name>A0A7C0Y581_DESA2</name>
<evidence type="ECO:0000256" key="3">
    <source>
        <dbReference type="ARBA" id="ARBA00022643"/>
    </source>
</evidence>
<accession>A0A7C0Y581</accession>
<feature type="binding site" evidence="7">
    <location>
        <begin position="10"/>
        <end position="12"/>
    </location>
    <ligand>
        <name>FMN</name>
        <dbReference type="ChEBI" id="CHEBI:58210"/>
    </ligand>
</feature>
<dbReference type="NCBIfam" id="TIGR00421">
    <property type="entry name" value="ubiX_pad"/>
    <property type="match status" value="1"/>
</dbReference>
<dbReference type="NCBIfam" id="NF004685">
    <property type="entry name" value="PRK06029.1"/>
    <property type="match status" value="1"/>
</dbReference>
<protein>
    <recommendedName>
        <fullName evidence="7">Flavin prenyltransferase UbiX</fullName>
        <ecNumber evidence="7">2.5.1.129</ecNumber>
    </recommendedName>
</protein>
<dbReference type="HAMAP" id="MF_01984">
    <property type="entry name" value="ubiX_pad"/>
    <property type="match status" value="1"/>
</dbReference>
<reference evidence="9" key="1">
    <citation type="journal article" date="2020" name="mSystems">
        <title>Genome- and Community-Level Interaction Insights into Carbon Utilization and Element Cycling Functions of Hydrothermarchaeota in Hydrothermal Sediment.</title>
        <authorList>
            <person name="Zhou Z."/>
            <person name="Liu Y."/>
            <person name="Xu W."/>
            <person name="Pan J."/>
            <person name="Luo Z.H."/>
            <person name="Li M."/>
        </authorList>
    </citation>
    <scope>NUCLEOTIDE SEQUENCE [LARGE SCALE GENOMIC DNA]</scope>
    <source>
        <strain evidence="9">HyVt-233</strain>
    </source>
</reference>
<feature type="binding site" evidence="7">
    <location>
        <position position="122"/>
    </location>
    <ligand>
        <name>FMN</name>
        <dbReference type="ChEBI" id="CHEBI:58210"/>
    </ligand>
</feature>
<dbReference type="PANTHER" id="PTHR43374">
    <property type="entry name" value="FLAVIN PRENYLTRANSFERASE"/>
    <property type="match status" value="1"/>
</dbReference>
<dbReference type="Gene3D" id="3.40.50.1950">
    <property type="entry name" value="Flavin prenyltransferase-like"/>
    <property type="match status" value="1"/>
</dbReference>
<dbReference type="EMBL" id="DRBS01000290">
    <property type="protein sequence ID" value="HDD44738.1"/>
    <property type="molecule type" value="Genomic_DNA"/>
</dbReference>
<keyword evidence="1 7" id="KW-0637">Prenyltransferase</keyword>
<evidence type="ECO:0000256" key="6">
    <source>
        <dbReference type="ARBA" id="ARBA00060793"/>
    </source>
</evidence>
<keyword evidence="3 7" id="KW-0288">FMN</keyword>
<evidence type="ECO:0000259" key="8">
    <source>
        <dbReference type="Pfam" id="PF02441"/>
    </source>
</evidence>
<evidence type="ECO:0000256" key="4">
    <source>
        <dbReference type="ARBA" id="ARBA00022679"/>
    </source>
</evidence>
<dbReference type="PANTHER" id="PTHR43374:SF1">
    <property type="entry name" value="FLAVIN PRENYLTRANSFERASE PAD1, MITOCHONDRIAL"/>
    <property type="match status" value="1"/>
</dbReference>
<dbReference type="GO" id="GO:0106141">
    <property type="term" value="F:flavin prenyltransferase activity"/>
    <property type="evidence" value="ECO:0007669"/>
    <property type="project" value="UniProtKB-EC"/>
</dbReference>
<comment type="function">
    <text evidence="7">Flavin prenyltransferase that catalyzes the synthesis of the prenylated FMN cofactor (prenyl-FMN) for 4-hydroxy-3-polyprenylbenzoic acid decarboxylase UbiD. The prenyltransferase is metal-independent and links a dimethylallyl moiety from dimethylallyl monophosphate (DMAP) to the flavin N5 and C6 atoms of FMN.</text>
</comment>
<feature type="binding site" evidence="7">
    <location>
        <position position="168"/>
    </location>
    <ligand>
        <name>dimethylallyl phosphate</name>
        <dbReference type="ChEBI" id="CHEBI:88052"/>
    </ligand>
</feature>
<dbReference type="Pfam" id="PF02441">
    <property type="entry name" value="Flavoprotein"/>
    <property type="match status" value="1"/>
</dbReference>
<comment type="caution">
    <text evidence="9">The sequence shown here is derived from an EMBL/GenBank/DDBJ whole genome shotgun (WGS) entry which is preliminary data.</text>
</comment>